<evidence type="ECO:0000256" key="2">
    <source>
        <dbReference type="ARBA" id="ARBA00007447"/>
    </source>
</evidence>
<keyword evidence="8 11" id="KW-1015">Disulfide bond</keyword>
<dbReference type="PRINTS" id="PR00792">
    <property type="entry name" value="PEPSIN"/>
</dbReference>
<dbReference type="SUPFAM" id="SSF50630">
    <property type="entry name" value="Acid proteases"/>
    <property type="match status" value="1"/>
</dbReference>
<accession>A0A0N5CP29</accession>
<organism evidence="14">
    <name type="scientific">Thelazia callipaeda</name>
    <name type="common">Oriental eyeworm</name>
    <name type="synonym">Parasitic nematode</name>
    <dbReference type="NCBI Taxonomy" id="103827"/>
    <lineage>
        <taxon>Eukaryota</taxon>
        <taxon>Metazoa</taxon>
        <taxon>Ecdysozoa</taxon>
        <taxon>Nematoda</taxon>
        <taxon>Chromadorea</taxon>
        <taxon>Rhabditida</taxon>
        <taxon>Spirurina</taxon>
        <taxon>Spiruromorpha</taxon>
        <taxon>Thelazioidea</taxon>
        <taxon>Thelaziidae</taxon>
        <taxon>Thelazia</taxon>
    </lineage>
</organism>
<dbReference type="AlphaFoldDB" id="A0A0N5CP29"/>
<dbReference type="WBParaSite" id="TCLT_0000196101-mRNA-1">
    <property type="protein sequence ID" value="TCLT_0000196101-mRNA-1"/>
    <property type="gene ID" value="TCLT_0000196101"/>
</dbReference>
<dbReference type="PANTHER" id="PTHR47966">
    <property type="entry name" value="BETA-SITE APP-CLEAVING ENZYME, ISOFORM A-RELATED"/>
    <property type="match status" value="1"/>
</dbReference>
<evidence type="ECO:0000256" key="12">
    <source>
        <dbReference type="RuleBase" id="RU000454"/>
    </source>
</evidence>
<comment type="subcellular location">
    <subcellularLocation>
        <location evidence="1">Secreted</location>
    </subcellularLocation>
</comment>
<dbReference type="PROSITE" id="PS00141">
    <property type="entry name" value="ASP_PROTEASE"/>
    <property type="match status" value="2"/>
</dbReference>
<evidence type="ECO:0000256" key="8">
    <source>
        <dbReference type="ARBA" id="ARBA00023157"/>
    </source>
</evidence>
<evidence type="ECO:0000256" key="7">
    <source>
        <dbReference type="ARBA" id="ARBA00022801"/>
    </source>
</evidence>
<comment type="similarity">
    <text evidence="2 12">Belongs to the peptidase A1 family.</text>
</comment>
<feature type="disulfide bond" evidence="11">
    <location>
        <begin position="303"/>
        <end position="335"/>
    </location>
</feature>
<dbReference type="InterPro" id="IPR021109">
    <property type="entry name" value="Peptidase_aspartic_dom_sf"/>
</dbReference>
<dbReference type="GO" id="GO:0005576">
    <property type="term" value="C:extracellular region"/>
    <property type="evidence" value="ECO:0007669"/>
    <property type="project" value="UniProtKB-SubCell"/>
</dbReference>
<keyword evidence="9" id="KW-0325">Glycoprotein</keyword>
<proteinExistence type="inferred from homology"/>
<keyword evidence="5" id="KW-0732">Signal</keyword>
<evidence type="ECO:0000256" key="3">
    <source>
        <dbReference type="ARBA" id="ARBA00022525"/>
    </source>
</evidence>
<sequence length="389" mass="43848">LQHIFDLQTHLTKIESKREKLFQKGLWSKHLKKKYHFRTSQHRSSLGERVYDYDDLEYVANVSIGSPIGTQNFLVVLDTGSSNIWIPEISCKSVDCHHKNLYNSSLSKTFKDDGRKWSILYGDGSHAQGLLGTDYLTFGFGQNDLLVIPNVTFGLGRKLRGFKQDPVDGIVGLAFTSIAVDGVTPPLIAAINQKILELPLFTVWFCDFLQKDFGMRKNVFGGIFTYGAIDNVNCDETVHYEPLSSATFWQFRLRGIKIGHYSITGMWDAISDTGTSLIAGPVAIVNSLALAYEEEEEMFFIKCDAKPPPLTFVIGSQEYYIKPENYVITISNGTCIFAFMPYDGNGFGPIWILGDPFIRQYCQIYDIGNERIGFASSKQSAFDVYENEK</sequence>
<evidence type="ECO:0000256" key="11">
    <source>
        <dbReference type="PIRSR" id="PIRSR601461-2"/>
    </source>
</evidence>
<reference evidence="14" key="1">
    <citation type="submission" date="2017-02" db="UniProtKB">
        <authorList>
            <consortium name="WormBaseParasite"/>
        </authorList>
    </citation>
    <scope>IDENTIFICATION</scope>
</reference>
<dbReference type="PROSITE" id="PS51767">
    <property type="entry name" value="PEPTIDASE_A1"/>
    <property type="match status" value="1"/>
</dbReference>
<evidence type="ECO:0000256" key="4">
    <source>
        <dbReference type="ARBA" id="ARBA00022670"/>
    </source>
</evidence>
<evidence type="ECO:0000256" key="10">
    <source>
        <dbReference type="PIRSR" id="PIRSR601461-1"/>
    </source>
</evidence>
<feature type="domain" description="Peptidase A1" evidence="13">
    <location>
        <begin position="58"/>
        <end position="375"/>
    </location>
</feature>
<dbReference type="GO" id="GO:0004190">
    <property type="term" value="F:aspartic-type endopeptidase activity"/>
    <property type="evidence" value="ECO:0007669"/>
    <property type="project" value="UniProtKB-KW"/>
</dbReference>
<dbReference type="Pfam" id="PF00026">
    <property type="entry name" value="Asp"/>
    <property type="match status" value="1"/>
</dbReference>
<dbReference type="InterPro" id="IPR001969">
    <property type="entry name" value="Aspartic_peptidase_AS"/>
</dbReference>
<dbReference type="InterPro" id="IPR001461">
    <property type="entry name" value="Aspartic_peptidase_A1"/>
</dbReference>
<evidence type="ECO:0000313" key="14">
    <source>
        <dbReference type="WBParaSite" id="TCLT_0000196101-mRNA-1"/>
    </source>
</evidence>
<dbReference type="GO" id="GO:0005764">
    <property type="term" value="C:lysosome"/>
    <property type="evidence" value="ECO:0007669"/>
    <property type="project" value="TreeGrafter"/>
</dbReference>
<evidence type="ECO:0000259" key="13">
    <source>
        <dbReference type="PROSITE" id="PS51767"/>
    </source>
</evidence>
<dbReference type="InterPro" id="IPR033121">
    <property type="entry name" value="PEPTIDASE_A1"/>
</dbReference>
<evidence type="ECO:0000256" key="5">
    <source>
        <dbReference type="ARBA" id="ARBA00022729"/>
    </source>
</evidence>
<keyword evidence="6 12" id="KW-0064">Aspartyl protease</keyword>
<dbReference type="GO" id="GO:0006508">
    <property type="term" value="P:proteolysis"/>
    <property type="evidence" value="ECO:0007669"/>
    <property type="project" value="UniProtKB-KW"/>
</dbReference>
<dbReference type="Gene3D" id="2.40.70.10">
    <property type="entry name" value="Acid Proteases"/>
    <property type="match status" value="2"/>
</dbReference>
<keyword evidence="4 12" id="KW-0645">Protease</keyword>
<dbReference type="OMA" id="WYGGVQS"/>
<dbReference type="FunFam" id="2.40.70.10:FF:000058">
    <property type="entry name" value="ASpartyl Protease"/>
    <property type="match status" value="1"/>
</dbReference>
<name>A0A0N5CP29_THECL</name>
<keyword evidence="3" id="KW-0964">Secreted</keyword>
<evidence type="ECO:0000256" key="1">
    <source>
        <dbReference type="ARBA" id="ARBA00004613"/>
    </source>
</evidence>
<dbReference type="FunFam" id="2.40.70.10:FF:000008">
    <property type="entry name" value="Cathepsin D"/>
    <property type="match status" value="1"/>
</dbReference>
<evidence type="ECO:0000256" key="6">
    <source>
        <dbReference type="ARBA" id="ARBA00022750"/>
    </source>
</evidence>
<dbReference type="PANTHER" id="PTHR47966:SF45">
    <property type="entry name" value="PEPTIDASE A1 DOMAIN-CONTAINING PROTEIN"/>
    <property type="match status" value="1"/>
</dbReference>
<feature type="active site" evidence="10">
    <location>
        <position position="272"/>
    </location>
</feature>
<evidence type="ECO:0000256" key="9">
    <source>
        <dbReference type="ARBA" id="ARBA00023180"/>
    </source>
</evidence>
<feature type="active site" evidence="10">
    <location>
        <position position="78"/>
    </location>
</feature>
<protein>
    <submittedName>
        <fullName evidence="14">Peptidase A1 domain-containing protein</fullName>
    </submittedName>
</protein>
<feature type="disulfide bond" evidence="11">
    <location>
        <begin position="91"/>
        <end position="96"/>
    </location>
</feature>
<keyword evidence="7 12" id="KW-0378">Hydrolase</keyword>